<evidence type="ECO:0000313" key="1">
    <source>
        <dbReference type="Proteomes" id="UP000790787"/>
    </source>
</evidence>
<dbReference type="RefSeq" id="XP_075098998.1">
    <property type="nucleotide sequence ID" value="XM_075242897.1"/>
</dbReference>
<accession>A0AC58TP70</accession>
<organism evidence="1 2">
    <name type="scientific">Nicotiana tabacum</name>
    <name type="common">Common tobacco</name>
    <dbReference type="NCBI Taxonomy" id="4097"/>
    <lineage>
        <taxon>Eukaryota</taxon>
        <taxon>Viridiplantae</taxon>
        <taxon>Streptophyta</taxon>
        <taxon>Embryophyta</taxon>
        <taxon>Tracheophyta</taxon>
        <taxon>Spermatophyta</taxon>
        <taxon>Magnoliopsida</taxon>
        <taxon>eudicotyledons</taxon>
        <taxon>Gunneridae</taxon>
        <taxon>Pentapetalae</taxon>
        <taxon>asterids</taxon>
        <taxon>lamiids</taxon>
        <taxon>Solanales</taxon>
        <taxon>Solanaceae</taxon>
        <taxon>Nicotianoideae</taxon>
        <taxon>Nicotianeae</taxon>
        <taxon>Nicotiana</taxon>
    </lineage>
</organism>
<protein>
    <submittedName>
        <fullName evidence="2">Uncharacterized protein LOC142175890</fullName>
    </submittedName>
</protein>
<evidence type="ECO:0000313" key="2">
    <source>
        <dbReference type="RefSeq" id="XP_075098998.1"/>
    </source>
</evidence>
<sequence length="353" mass="41668">MPRVNSNHAPLHFKIATPRPPNIKYFRFLNLWIIQEGFKELIKEAWDIQVYGNPFWRQVLGDIFADTKNLEHEFDYFEERSITSKNEYNRAILNKKKDELTGHLKIQHAYWKQKANLQWAKDVDMNTSFFHKSVTTIRRILAIQKIKNEDEQWIEEEDQIANEAIKCFENLFKQPQQQADLSNFECLENIITNQDNTELTRMPTKEEIKETVFSMNPDFAPGLDGNDLSKYVTHTCMVLIPKINNPEFMFFRGRVITENIMLTQELTHNMSRDSNGDNMIIKLDMSKGYDRISRSFLCHMLRKLGFTKSWIDLEHPYTLEGKRWDISVSSLPRLVGEYKDGMEPQCLIVAKQF</sequence>
<keyword evidence="1" id="KW-1185">Reference proteome</keyword>
<reference evidence="2" key="2">
    <citation type="submission" date="2025-08" db="UniProtKB">
        <authorList>
            <consortium name="RefSeq"/>
        </authorList>
    </citation>
    <scope>IDENTIFICATION</scope>
    <source>
        <tissue evidence="2">Leaf</tissue>
    </source>
</reference>
<dbReference type="Proteomes" id="UP000790787">
    <property type="component" value="Chromosome 3"/>
</dbReference>
<name>A0AC58TP70_TOBAC</name>
<reference evidence="1" key="1">
    <citation type="journal article" date="2014" name="Nat. Commun.">
        <title>The tobacco genome sequence and its comparison with those of tomato and potato.</title>
        <authorList>
            <person name="Sierro N."/>
            <person name="Battey J.N."/>
            <person name="Ouadi S."/>
            <person name="Bakaher N."/>
            <person name="Bovet L."/>
            <person name="Willig A."/>
            <person name="Goepfert S."/>
            <person name="Peitsch M.C."/>
            <person name="Ivanov N.V."/>
        </authorList>
    </citation>
    <scope>NUCLEOTIDE SEQUENCE [LARGE SCALE GENOMIC DNA]</scope>
</reference>
<proteinExistence type="predicted"/>
<gene>
    <name evidence="2" type="primary">LOC142175890</name>
</gene>